<feature type="region of interest" description="Disordered" evidence="1">
    <location>
        <begin position="226"/>
        <end position="245"/>
    </location>
</feature>
<feature type="domain" description="DUF2293" evidence="2">
    <location>
        <begin position="134"/>
        <end position="209"/>
    </location>
</feature>
<evidence type="ECO:0000313" key="4">
    <source>
        <dbReference type="Proteomes" id="UP000283387"/>
    </source>
</evidence>
<accession>A0A419W3H3</accession>
<dbReference type="RefSeq" id="WP_120271429.1">
    <property type="nucleotide sequence ID" value="NZ_RAPN01000001.1"/>
</dbReference>
<name>A0A419W3H3_9BACT</name>
<dbReference type="OrthoDB" id="258268at2"/>
<keyword evidence="4" id="KW-1185">Reference proteome</keyword>
<protein>
    <submittedName>
        <fullName evidence="3">Uncharacterized protein DUF2293</fullName>
    </submittedName>
</protein>
<reference evidence="3 4" key="1">
    <citation type="submission" date="2018-09" db="EMBL/GenBank/DDBJ databases">
        <title>Genomic Encyclopedia of Archaeal and Bacterial Type Strains, Phase II (KMG-II): from individual species to whole genera.</title>
        <authorList>
            <person name="Goeker M."/>
        </authorList>
    </citation>
    <scope>NUCLEOTIDE SEQUENCE [LARGE SCALE GENOMIC DNA]</scope>
    <source>
        <strain evidence="3 4">DSM 27148</strain>
    </source>
</reference>
<evidence type="ECO:0000259" key="2">
    <source>
        <dbReference type="Pfam" id="PF10056"/>
    </source>
</evidence>
<gene>
    <name evidence="3" type="ORF">BC643_0323</name>
</gene>
<feature type="compositionally biased region" description="Polar residues" evidence="1">
    <location>
        <begin position="233"/>
        <end position="245"/>
    </location>
</feature>
<sequence>MISKEKQIQIVSPGPNGQLLNEYGMPVKPPAGWNFLPAGDASVTRKVTAQGKYWRVQYKKGRKTISKGVWAPAETISMAQQDVVATRQTETYQKKRVADLQRREKKQQVYEGEFLSAVEQYLNFHPEYKEAERLMALAITEHATPVGSGTVARTQMIPLEERAAKAVIAWMRHQTTAYDNMKIARIKGERRAVRRDLAKQSVELLKAYRKGMALAENCPLRSALRKQTKEKSATLNNQPPIKTTL</sequence>
<comment type="caution">
    <text evidence="3">The sequence shown here is derived from an EMBL/GenBank/DDBJ whole genome shotgun (WGS) entry which is preliminary data.</text>
</comment>
<dbReference type="Proteomes" id="UP000283387">
    <property type="component" value="Unassembled WGS sequence"/>
</dbReference>
<organism evidence="3 4">
    <name type="scientific">Mangrovibacterium diazotrophicum</name>
    <dbReference type="NCBI Taxonomy" id="1261403"/>
    <lineage>
        <taxon>Bacteria</taxon>
        <taxon>Pseudomonadati</taxon>
        <taxon>Bacteroidota</taxon>
        <taxon>Bacteroidia</taxon>
        <taxon>Marinilabiliales</taxon>
        <taxon>Prolixibacteraceae</taxon>
        <taxon>Mangrovibacterium</taxon>
    </lineage>
</organism>
<dbReference type="Pfam" id="PF10056">
    <property type="entry name" value="DUF2293"/>
    <property type="match status" value="1"/>
</dbReference>
<dbReference type="AlphaFoldDB" id="A0A419W3H3"/>
<evidence type="ECO:0000256" key="1">
    <source>
        <dbReference type="SAM" id="MobiDB-lite"/>
    </source>
</evidence>
<proteinExistence type="predicted"/>
<dbReference type="InterPro" id="IPR018744">
    <property type="entry name" value="DUF2293"/>
</dbReference>
<evidence type="ECO:0000313" key="3">
    <source>
        <dbReference type="EMBL" id="RKD89989.1"/>
    </source>
</evidence>
<dbReference type="EMBL" id="RAPN01000001">
    <property type="protein sequence ID" value="RKD89989.1"/>
    <property type="molecule type" value="Genomic_DNA"/>
</dbReference>